<dbReference type="AlphaFoldDB" id="A0AAQ3RPL7"/>
<proteinExistence type="predicted"/>
<accession>A0AAQ3RPL7</accession>
<evidence type="ECO:0000313" key="1">
    <source>
        <dbReference type="EMBL" id="WVZ03069.1"/>
    </source>
</evidence>
<dbReference type="EMBL" id="CP144694">
    <property type="protein sequence ID" value="WVZ03069.1"/>
    <property type="molecule type" value="Genomic_DNA"/>
</dbReference>
<keyword evidence="2" id="KW-1185">Reference proteome</keyword>
<dbReference type="Proteomes" id="UP001374535">
    <property type="component" value="Chromosome 7"/>
</dbReference>
<organism evidence="1 2">
    <name type="scientific">Vigna mungo</name>
    <name type="common">Black gram</name>
    <name type="synonym">Phaseolus mungo</name>
    <dbReference type="NCBI Taxonomy" id="3915"/>
    <lineage>
        <taxon>Eukaryota</taxon>
        <taxon>Viridiplantae</taxon>
        <taxon>Streptophyta</taxon>
        <taxon>Embryophyta</taxon>
        <taxon>Tracheophyta</taxon>
        <taxon>Spermatophyta</taxon>
        <taxon>Magnoliopsida</taxon>
        <taxon>eudicotyledons</taxon>
        <taxon>Gunneridae</taxon>
        <taxon>Pentapetalae</taxon>
        <taxon>rosids</taxon>
        <taxon>fabids</taxon>
        <taxon>Fabales</taxon>
        <taxon>Fabaceae</taxon>
        <taxon>Papilionoideae</taxon>
        <taxon>50 kb inversion clade</taxon>
        <taxon>NPAAA clade</taxon>
        <taxon>indigoferoid/millettioid clade</taxon>
        <taxon>Phaseoleae</taxon>
        <taxon>Vigna</taxon>
    </lineage>
</organism>
<reference evidence="1 2" key="1">
    <citation type="journal article" date="2023" name="Life. Sci Alliance">
        <title>Evolutionary insights into 3D genome organization and epigenetic landscape of Vigna mungo.</title>
        <authorList>
            <person name="Junaid A."/>
            <person name="Singh B."/>
            <person name="Bhatia S."/>
        </authorList>
    </citation>
    <scope>NUCLEOTIDE SEQUENCE [LARGE SCALE GENOMIC DNA]</scope>
    <source>
        <strain evidence="1">Urdbean</strain>
    </source>
</reference>
<sequence length="110" mass="12956">MELESQYIQHNKDKILLEFHVFLGPQYYKCHCLRKKDLFLCRANGINMGISFSFTDILIDYSRGIKGLLPTPPHISPYTSTTPLHVFKISKLSFIFTIILHPHFFFFNKF</sequence>
<evidence type="ECO:0000313" key="2">
    <source>
        <dbReference type="Proteomes" id="UP001374535"/>
    </source>
</evidence>
<name>A0AAQ3RPL7_VIGMU</name>
<protein>
    <submittedName>
        <fullName evidence="1">Uncharacterized protein</fullName>
    </submittedName>
</protein>
<gene>
    <name evidence="1" type="ORF">V8G54_023875</name>
</gene>